<accession>A0AAD6W161</accession>
<dbReference type="AlphaFoldDB" id="A0AAD6W161"/>
<reference evidence="1" key="1">
    <citation type="journal article" date="2023" name="Mol. Ecol. Resour.">
        <title>Chromosome-level genome assembly of a triploid poplar Populus alba 'Berolinensis'.</title>
        <authorList>
            <person name="Chen S."/>
            <person name="Yu Y."/>
            <person name="Wang X."/>
            <person name="Wang S."/>
            <person name="Zhang T."/>
            <person name="Zhou Y."/>
            <person name="He R."/>
            <person name="Meng N."/>
            <person name="Wang Y."/>
            <person name="Liu W."/>
            <person name="Liu Z."/>
            <person name="Liu J."/>
            <person name="Guo Q."/>
            <person name="Huang H."/>
            <person name="Sederoff R.R."/>
            <person name="Wang G."/>
            <person name="Qu G."/>
            <person name="Chen S."/>
        </authorList>
    </citation>
    <scope>NUCLEOTIDE SEQUENCE</scope>
    <source>
        <strain evidence="1">SC-2020</strain>
    </source>
</reference>
<keyword evidence="2" id="KW-1185">Reference proteome</keyword>
<dbReference type="Proteomes" id="UP001164929">
    <property type="component" value="Chromosome 6"/>
</dbReference>
<dbReference type="EMBL" id="JAQIZT010000006">
    <property type="protein sequence ID" value="KAJ6994861.1"/>
    <property type="molecule type" value="Genomic_DNA"/>
</dbReference>
<protein>
    <submittedName>
        <fullName evidence="1">Uncharacterized protein</fullName>
    </submittedName>
</protein>
<comment type="caution">
    <text evidence="1">The sequence shown here is derived from an EMBL/GenBank/DDBJ whole genome shotgun (WGS) entry which is preliminary data.</text>
</comment>
<evidence type="ECO:0000313" key="2">
    <source>
        <dbReference type="Proteomes" id="UP001164929"/>
    </source>
</evidence>
<proteinExistence type="predicted"/>
<sequence>MRCYRQHSKGEMKRHCLIPTDHVKEISRHIKTIHKREYADLKISDVHEQEEGRDHWKLTRSVNGDGDFESFKAQVVAFELVGKNDIGIC</sequence>
<organism evidence="1 2">
    <name type="scientific">Populus alba x Populus x berolinensis</name>
    <dbReference type="NCBI Taxonomy" id="444605"/>
    <lineage>
        <taxon>Eukaryota</taxon>
        <taxon>Viridiplantae</taxon>
        <taxon>Streptophyta</taxon>
        <taxon>Embryophyta</taxon>
        <taxon>Tracheophyta</taxon>
        <taxon>Spermatophyta</taxon>
        <taxon>Magnoliopsida</taxon>
        <taxon>eudicotyledons</taxon>
        <taxon>Gunneridae</taxon>
        <taxon>Pentapetalae</taxon>
        <taxon>rosids</taxon>
        <taxon>fabids</taxon>
        <taxon>Malpighiales</taxon>
        <taxon>Salicaceae</taxon>
        <taxon>Saliceae</taxon>
        <taxon>Populus</taxon>
    </lineage>
</organism>
<evidence type="ECO:0000313" key="1">
    <source>
        <dbReference type="EMBL" id="KAJ6994861.1"/>
    </source>
</evidence>
<name>A0AAD6W161_9ROSI</name>
<gene>
    <name evidence="1" type="ORF">NC653_017607</name>
</gene>